<dbReference type="Gene3D" id="1.25.10.10">
    <property type="entry name" value="Leucine-rich Repeat Variant"/>
    <property type="match status" value="1"/>
</dbReference>
<protein>
    <recommendedName>
        <fullName evidence="5">Cell differentiation protein rcd1</fullName>
    </recommendedName>
</protein>
<accession>A0A5J5A9N3</accession>
<dbReference type="Pfam" id="PF04078">
    <property type="entry name" value="Rcd1"/>
    <property type="match status" value="1"/>
</dbReference>
<reference evidence="3 4" key="1">
    <citation type="submission" date="2019-09" db="EMBL/GenBank/DDBJ databases">
        <title>A chromosome-level genome assembly of the Chinese tupelo Nyssa sinensis.</title>
        <authorList>
            <person name="Yang X."/>
            <person name="Kang M."/>
            <person name="Yang Y."/>
            <person name="Xiong H."/>
            <person name="Wang M."/>
            <person name="Zhang Z."/>
            <person name="Wang Z."/>
            <person name="Wu H."/>
            <person name="Ma T."/>
            <person name="Liu J."/>
            <person name="Xi Z."/>
        </authorList>
    </citation>
    <scope>NUCLEOTIDE SEQUENCE [LARGE SCALE GENOMIC DNA]</scope>
    <source>
        <strain evidence="3">J267</strain>
        <tissue evidence="3">Leaf</tissue>
    </source>
</reference>
<gene>
    <name evidence="3" type="ORF">F0562_008271</name>
</gene>
<name>A0A5J5A9N3_9ASTE</name>
<dbReference type="PANTHER" id="PTHR12262">
    <property type="entry name" value="CCR4-NOT TRANSCRIPTION COMPLEX SUBUNIT 9"/>
    <property type="match status" value="1"/>
</dbReference>
<comment type="similarity">
    <text evidence="1">Belongs to the CNOT9 family.</text>
</comment>
<sequence length="306" mass="34673">MARLPESLFIDPAAAGPRSSRGGASPTPTDMNSASVDDLIRLLQAPDYREDVLYLLNKKRETGQELALPLWNSFNTIYILLKEVLDIYRLLTTSELTTRHSNRVCNALALLQCVASHPDTRMPFIKAKIPIYLYPFLNSKETERPFEFLRLTSLGVIGALVKVDDPQVIHFLLNTEILPLCLRCMELGNELSKTVAVFIVSKILLQEEGLHYCCFSPDRFYSVGRVLGGMVDKLAAKPSPRLLKHIILCYLRLSEMPRACEALRRAFPARLRDATFIHIIHDDPTAMRYLQQLYYNVTTGHLSARP</sequence>
<evidence type="ECO:0008006" key="5">
    <source>
        <dbReference type="Google" id="ProtNLM"/>
    </source>
</evidence>
<organism evidence="3 4">
    <name type="scientific">Nyssa sinensis</name>
    <dbReference type="NCBI Taxonomy" id="561372"/>
    <lineage>
        <taxon>Eukaryota</taxon>
        <taxon>Viridiplantae</taxon>
        <taxon>Streptophyta</taxon>
        <taxon>Embryophyta</taxon>
        <taxon>Tracheophyta</taxon>
        <taxon>Spermatophyta</taxon>
        <taxon>Magnoliopsida</taxon>
        <taxon>eudicotyledons</taxon>
        <taxon>Gunneridae</taxon>
        <taxon>Pentapetalae</taxon>
        <taxon>asterids</taxon>
        <taxon>Cornales</taxon>
        <taxon>Nyssaceae</taxon>
        <taxon>Nyssa</taxon>
    </lineage>
</organism>
<dbReference type="GO" id="GO:0030014">
    <property type="term" value="C:CCR4-NOT complex"/>
    <property type="evidence" value="ECO:0007669"/>
    <property type="project" value="InterPro"/>
</dbReference>
<dbReference type="OrthoDB" id="1183224at2759"/>
<dbReference type="InterPro" id="IPR011989">
    <property type="entry name" value="ARM-like"/>
</dbReference>
<keyword evidence="4" id="KW-1185">Reference proteome</keyword>
<dbReference type="InterPro" id="IPR016024">
    <property type="entry name" value="ARM-type_fold"/>
</dbReference>
<feature type="compositionally biased region" description="Low complexity" evidence="2">
    <location>
        <begin position="12"/>
        <end position="26"/>
    </location>
</feature>
<proteinExistence type="inferred from homology"/>
<evidence type="ECO:0000256" key="1">
    <source>
        <dbReference type="ARBA" id="ARBA00006385"/>
    </source>
</evidence>
<dbReference type="Proteomes" id="UP000325577">
    <property type="component" value="Linkage Group LG3"/>
</dbReference>
<evidence type="ECO:0000313" key="4">
    <source>
        <dbReference type="Proteomes" id="UP000325577"/>
    </source>
</evidence>
<dbReference type="GO" id="GO:0006402">
    <property type="term" value="P:mRNA catabolic process"/>
    <property type="evidence" value="ECO:0007669"/>
    <property type="project" value="InterPro"/>
</dbReference>
<dbReference type="FunFam" id="1.25.10.10:FF:000661">
    <property type="entry name" value="Cell differentiation family, Rcd1-like containing protein"/>
    <property type="match status" value="1"/>
</dbReference>
<dbReference type="SUPFAM" id="SSF48371">
    <property type="entry name" value="ARM repeat"/>
    <property type="match status" value="1"/>
</dbReference>
<feature type="region of interest" description="Disordered" evidence="2">
    <location>
        <begin position="12"/>
        <end position="33"/>
    </location>
</feature>
<dbReference type="EMBL" id="CM018046">
    <property type="protein sequence ID" value="KAA8526526.1"/>
    <property type="molecule type" value="Genomic_DNA"/>
</dbReference>
<evidence type="ECO:0000313" key="3">
    <source>
        <dbReference type="EMBL" id="KAA8526526.1"/>
    </source>
</evidence>
<evidence type="ECO:0000256" key="2">
    <source>
        <dbReference type="SAM" id="MobiDB-lite"/>
    </source>
</evidence>
<dbReference type="AlphaFoldDB" id="A0A5J5A9N3"/>
<dbReference type="InterPro" id="IPR007216">
    <property type="entry name" value="CNOT9"/>
</dbReference>